<sequence>MIEFFKHIARYLILKRRGVDIDIRSTLCHRVSLPTQFKSAKIVNSKLEISKLGDGCFLENVVSYGDIELADNVSISGPGTVLHAVKGKIKIGRFSSIAQNVSIQEFNHKMLTPTTYAMNHFFFTHNFMDDVTSKGDVILAEDVWVGSNVVILSGVKIGRGAIIAAGSVVTKDVAPYSIVGGVPAKVIKMRFSDEVIKKIENSRWWEWNTKSILENKEFFTREFE</sequence>
<dbReference type="InterPro" id="IPR018357">
    <property type="entry name" value="Hexapep_transf_CS"/>
</dbReference>
<dbReference type="AlphaFoldDB" id="A0A4V1YVB5"/>
<dbReference type="PANTHER" id="PTHR43300:SF11">
    <property type="entry name" value="ACETYLTRANSFERASE RV3034C-RELATED"/>
    <property type="match status" value="1"/>
</dbReference>
<comment type="similarity">
    <text evidence="1">Belongs to the transferase hexapeptide repeat family.</text>
</comment>
<dbReference type="PROSITE" id="PS00101">
    <property type="entry name" value="HEXAPEP_TRANSFERASES"/>
    <property type="match status" value="1"/>
</dbReference>
<evidence type="ECO:0000313" key="5">
    <source>
        <dbReference type="EMBL" id="RYT79731.1"/>
    </source>
</evidence>
<dbReference type="OrthoDB" id="9812571at2"/>
<comment type="caution">
    <text evidence="5">The sequence shown here is derived from an EMBL/GenBank/DDBJ whole genome shotgun (WGS) entry which is preliminary data.</text>
</comment>
<dbReference type="GO" id="GO:0016746">
    <property type="term" value="F:acyltransferase activity"/>
    <property type="evidence" value="ECO:0007669"/>
    <property type="project" value="UniProtKB-KW"/>
</dbReference>
<dbReference type="PANTHER" id="PTHR43300">
    <property type="entry name" value="ACETYLTRANSFERASE"/>
    <property type="match status" value="1"/>
</dbReference>
<evidence type="ECO:0000256" key="2">
    <source>
        <dbReference type="ARBA" id="ARBA00022679"/>
    </source>
</evidence>
<dbReference type="Gene3D" id="2.160.10.10">
    <property type="entry name" value="Hexapeptide repeat proteins"/>
    <property type="match status" value="1"/>
</dbReference>
<dbReference type="CDD" id="cd03349">
    <property type="entry name" value="LbH_XAT"/>
    <property type="match status" value="1"/>
</dbReference>
<reference evidence="5 6" key="1">
    <citation type="journal article" date="2019" name="Science, e1252229">
        <title>Invertible promoters mediate bacterial phase variation, antibiotic resistance, and host adaptation in the gut.</title>
        <authorList>
            <person name="Jiang X."/>
            <person name="Hall A.B."/>
            <person name="Arthur T.D."/>
            <person name="Plichta D.R."/>
            <person name="Covington C.T."/>
            <person name="Poyet M."/>
            <person name="Crothers J."/>
            <person name="Moses P.L."/>
            <person name="Tolonen A.C."/>
            <person name="Vlamakis H."/>
            <person name="Alm E.J."/>
            <person name="Xavier R.J."/>
        </authorList>
    </citation>
    <scope>NUCLEOTIDE SEQUENCE [LARGE SCALE GENOMIC DNA]</scope>
    <source>
        <strain evidence="6">bf_0095</strain>
    </source>
</reference>
<gene>
    <name evidence="5" type="ORF">EAJ06_12415</name>
</gene>
<dbReference type="InterPro" id="IPR001451">
    <property type="entry name" value="Hexapep"/>
</dbReference>
<dbReference type="InterPro" id="IPR011004">
    <property type="entry name" value="Trimer_LpxA-like_sf"/>
</dbReference>
<evidence type="ECO:0000256" key="1">
    <source>
        <dbReference type="ARBA" id="ARBA00007274"/>
    </source>
</evidence>
<evidence type="ECO:0000256" key="3">
    <source>
        <dbReference type="ARBA" id="ARBA00022737"/>
    </source>
</evidence>
<organism evidence="5 6">
    <name type="scientific">Bacteroides intestinalis</name>
    <dbReference type="NCBI Taxonomy" id="329854"/>
    <lineage>
        <taxon>Bacteria</taxon>
        <taxon>Pseudomonadati</taxon>
        <taxon>Bacteroidota</taxon>
        <taxon>Bacteroidia</taxon>
        <taxon>Bacteroidales</taxon>
        <taxon>Bacteroidaceae</taxon>
        <taxon>Bacteroides</taxon>
    </lineage>
</organism>
<dbReference type="InterPro" id="IPR050179">
    <property type="entry name" value="Trans_hexapeptide_repeat"/>
</dbReference>
<evidence type="ECO:0000256" key="4">
    <source>
        <dbReference type="ARBA" id="ARBA00023315"/>
    </source>
</evidence>
<dbReference type="SUPFAM" id="SSF51161">
    <property type="entry name" value="Trimeric LpxA-like enzymes"/>
    <property type="match status" value="1"/>
</dbReference>
<protein>
    <submittedName>
        <fullName evidence="5">Antibiotic acetyltransferase</fullName>
    </submittedName>
</protein>
<name>A0A4V1YVB5_9BACE</name>
<keyword evidence="2 5" id="KW-0808">Transferase</keyword>
<dbReference type="Pfam" id="PF00132">
    <property type="entry name" value="Hexapep"/>
    <property type="match status" value="1"/>
</dbReference>
<keyword evidence="4" id="KW-0012">Acyltransferase</keyword>
<keyword evidence="6" id="KW-1185">Reference proteome</keyword>
<dbReference type="Proteomes" id="UP000291191">
    <property type="component" value="Unassembled WGS sequence"/>
</dbReference>
<dbReference type="EMBL" id="RCXO01000015">
    <property type="protein sequence ID" value="RYT79731.1"/>
    <property type="molecule type" value="Genomic_DNA"/>
</dbReference>
<proteinExistence type="inferred from homology"/>
<dbReference type="RefSeq" id="WP_115502537.1">
    <property type="nucleotide sequence ID" value="NZ_CABMMK010000003.1"/>
</dbReference>
<keyword evidence="3" id="KW-0677">Repeat</keyword>
<accession>A0A4V1YVB5</accession>
<evidence type="ECO:0000313" key="6">
    <source>
        <dbReference type="Proteomes" id="UP000291191"/>
    </source>
</evidence>